<evidence type="ECO:0000256" key="1">
    <source>
        <dbReference type="ARBA" id="ARBA00001974"/>
    </source>
</evidence>
<dbReference type="InterPro" id="IPR002110">
    <property type="entry name" value="Ankyrin_rpt"/>
</dbReference>
<feature type="domain" description="Acyl-CoA dehydrogenase/oxidase C-terminal" evidence="7">
    <location>
        <begin position="1163"/>
        <end position="1314"/>
    </location>
</feature>
<comment type="similarity">
    <text evidence="2">Belongs to the acyl-CoA dehydrogenase family.</text>
</comment>
<dbReference type="CDD" id="cd00567">
    <property type="entry name" value="ACAD"/>
    <property type="match status" value="1"/>
</dbReference>
<dbReference type="InterPro" id="IPR036250">
    <property type="entry name" value="AcylCo_DH-like_C"/>
</dbReference>
<proteinExistence type="inferred from homology"/>
<evidence type="ECO:0000256" key="4">
    <source>
        <dbReference type="ARBA" id="ARBA00022827"/>
    </source>
</evidence>
<protein>
    <submittedName>
        <fullName evidence="9">Uncharacterized protein</fullName>
    </submittedName>
</protein>
<comment type="caution">
    <text evidence="9">The sequence shown here is derived from an EMBL/GenBank/DDBJ whole genome shotgun (WGS) entry which is preliminary data.</text>
</comment>
<evidence type="ECO:0000313" key="9">
    <source>
        <dbReference type="EMBL" id="KAK7716050.1"/>
    </source>
</evidence>
<accession>A0ABR1NUW4</accession>
<comment type="cofactor">
    <cofactor evidence="1">
        <name>FAD</name>
        <dbReference type="ChEBI" id="CHEBI:57692"/>
    </cofactor>
</comment>
<reference evidence="9 10" key="1">
    <citation type="submission" date="2024-02" db="EMBL/GenBank/DDBJ databases">
        <title>De novo assembly and annotation of 12 fungi associated with fruit tree decline syndrome in Ontario, Canada.</title>
        <authorList>
            <person name="Sulman M."/>
            <person name="Ellouze W."/>
            <person name="Ilyukhin E."/>
        </authorList>
    </citation>
    <scope>NUCLEOTIDE SEQUENCE [LARGE SCALE GENOMIC DNA]</scope>
    <source>
        <strain evidence="9 10">M169</strain>
    </source>
</reference>
<dbReference type="SUPFAM" id="SSF48403">
    <property type="entry name" value="Ankyrin repeat"/>
    <property type="match status" value="2"/>
</dbReference>
<dbReference type="Gene3D" id="2.40.110.10">
    <property type="entry name" value="Butyryl-CoA Dehydrogenase, subunit A, domain 2"/>
    <property type="match status" value="1"/>
</dbReference>
<dbReference type="PROSITE" id="PS50297">
    <property type="entry name" value="ANK_REP_REGION"/>
    <property type="match status" value="1"/>
</dbReference>
<feature type="domain" description="Acyl-CoA dehydrogenase/oxidase N-terminal" evidence="8">
    <location>
        <begin position="909"/>
        <end position="1026"/>
    </location>
</feature>
<dbReference type="PANTHER" id="PTHR43884:SF12">
    <property type="entry name" value="ISOVALERYL-COA DEHYDROGENASE, MITOCHONDRIAL-RELATED"/>
    <property type="match status" value="1"/>
</dbReference>
<dbReference type="SMART" id="SM00248">
    <property type="entry name" value="ANK"/>
    <property type="match status" value="9"/>
</dbReference>
<feature type="compositionally biased region" description="Basic and acidic residues" evidence="6">
    <location>
        <begin position="751"/>
        <end position="760"/>
    </location>
</feature>
<feature type="region of interest" description="Disordered" evidence="6">
    <location>
        <begin position="751"/>
        <end position="778"/>
    </location>
</feature>
<dbReference type="EMBL" id="JAKNSF020000101">
    <property type="protein sequence ID" value="KAK7716050.1"/>
    <property type="molecule type" value="Genomic_DNA"/>
</dbReference>
<dbReference type="PANTHER" id="PTHR43884">
    <property type="entry name" value="ACYL-COA DEHYDROGENASE"/>
    <property type="match status" value="1"/>
</dbReference>
<keyword evidence="10" id="KW-1185">Reference proteome</keyword>
<dbReference type="InterPro" id="IPR036770">
    <property type="entry name" value="Ankyrin_rpt-contain_sf"/>
</dbReference>
<dbReference type="InterPro" id="IPR046373">
    <property type="entry name" value="Acyl-CoA_Oxase/DH_mid-dom_sf"/>
</dbReference>
<feature type="repeat" description="ANK" evidence="5">
    <location>
        <begin position="274"/>
        <end position="306"/>
    </location>
</feature>
<sequence>MAGRFVPAADMSADYLKKPYKLLRPGADASVTDKDGNGAFHYLVQSDMFKSPASSPDYSLFGRRVRPPSPVDDPSMTMEELIHSLQAAGADINLQNKSNTLWHAAINRLDSLSLPQGDKQIMDLLLRLGVDPQKPNKLGRNPLHELSSREAPRLESHLSVFPACISDLRTTAFDNLLQLYLERGYELDFRDNQGITPLHLACTFSEYQAARLLEAGADPKIPTHEELSPFHIAARCGQANIIGLLLEQLKEHGSGQDSQVSSFIHEVINAEDAYGRSPLYYACTCGRAESVALLLDAGASVQSDGYSGSVWQACAEFEEERLNWSSSPPPAGGPVTAPSVLIEGKTRPMPRKANKFPREHLGDVLRLVVHHQDAPGATTGYLDEAIKAAAAKQHDYTVWCLIGARNSLEPGTATVPVDEPTSACLARVYALGIIEAASLAPQDLRAEFQRLMGLRRHDLVQSLLLEHGWGELDLDGNTFIHDLVQNGFVSLLRGLAPMVKDLSAKLQDVEWCDAQKLASSKGSFINRFPERMEQIAAQGSTQPLLLVACRTEEPNMEMVRFLVEEISCDVDFQGYVRVHFPDLPTGFGICKHETPTHGLVRGRTTWWHVSQALPYLAEKRGSNLELRDCFGSTPLDVAISHMGRVTFNRGAVDKLLSLGADAKAVDLSRTCDSAEMTDLLLSRGAVVKPAAILAAVRTRNLDVLSMLLSRGGDVNARETATPATPHHQNALIYVESTAPPREKWVPTSEIPEHLRGDPRLRKPAPGPHTDVKDTPSSVRASQYVPEHEMYPLDYAAHLFSRQPELDGYPAAMDQALGQGSVVRDPPRPLPEGELASVIEMLMAHGADVMATYELADGSRMSIKDRIVLRGRDYIGIRLDRPRRARRILELCQRSCENLNQNKMIDFSLSEEQHQLRAGAAAFAEAHLKVARETYSQHPTQEARFRATKPTYAAAVKAGLIKGQVPTALGGGAQGLVDAAILVEEFFLVEPSAALTILGTGLGLTPFILAASEEQRARLLPQFLSGEGEPLASFVHSEPGGTANWLEKGGKGLGTTARREGAEWVINGEKLWTTNSGGWEGKGADLQCVVCRYSDDGGPSDPDKDPVEDILILLVTPDVIAANEQGAYEVLSEQELSGFPSASGPHSRFSNLRVPDANLLCPPGKGAQVVEQTFGSSAALVGAMGVGLMRATFDAALRFAKDDTRGGSAPILEKQSVADLLIDIKIRAETSRLLTWKALHAIENGPGDWKARLELALEAKIYSSEAAVQSVVDAMKAVGITSYAKTQPFSRLLNDAMVLPLFDGGNVGVRRRQIEKIFQDAGYQPWEATYGS</sequence>
<keyword evidence="5" id="KW-0040">ANK repeat</keyword>
<evidence type="ECO:0000313" key="10">
    <source>
        <dbReference type="Proteomes" id="UP001430848"/>
    </source>
</evidence>
<dbReference type="Pfam" id="PF12796">
    <property type="entry name" value="Ank_2"/>
    <property type="match status" value="1"/>
</dbReference>
<evidence type="ECO:0000256" key="5">
    <source>
        <dbReference type="PROSITE-ProRule" id="PRU00023"/>
    </source>
</evidence>
<organism evidence="9 10">
    <name type="scientific">Diaporthe eres</name>
    <name type="common">Phomopsis oblonga</name>
    <dbReference type="NCBI Taxonomy" id="83184"/>
    <lineage>
        <taxon>Eukaryota</taxon>
        <taxon>Fungi</taxon>
        <taxon>Dikarya</taxon>
        <taxon>Ascomycota</taxon>
        <taxon>Pezizomycotina</taxon>
        <taxon>Sordariomycetes</taxon>
        <taxon>Sordariomycetidae</taxon>
        <taxon>Diaporthales</taxon>
        <taxon>Diaporthaceae</taxon>
        <taxon>Diaporthe</taxon>
        <taxon>Diaporthe eres species complex</taxon>
    </lineage>
</organism>
<dbReference type="InterPro" id="IPR013786">
    <property type="entry name" value="AcylCoA_DH/ox_N"/>
</dbReference>
<dbReference type="Gene3D" id="1.20.140.10">
    <property type="entry name" value="Butyryl-CoA Dehydrogenase, subunit A, domain 3"/>
    <property type="match status" value="1"/>
</dbReference>
<dbReference type="InterPro" id="IPR009075">
    <property type="entry name" value="AcylCo_DH/oxidase_C"/>
</dbReference>
<dbReference type="InterPro" id="IPR037069">
    <property type="entry name" value="AcylCoA_DH/ox_N_sf"/>
</dbReference>
<dbReference type="PROSITE" id="PS50088">
    <property type="entry name" value="ANK_REPEAT"/>
    <property type="match status" value="1"/>
</dbReference>
<evidence type="ECO:0000256" key="3">
    <source>
        <dbReference type="ARBA" id="ARBA00022630"/>
    </source>
</evidence>
<keyword evidence="3" id="KW-0285">Flavoprotein</keyword>
<dbReference type="Gene3D" id="1.10.540.10">
    <property type="entry name" value="Acyl-CoA dehydrogenase/oxidase, N-terminal domain"/>
    <property type="match status" value="1"/>
</dbReference>
<dbReference type="Gene3D" id="1.25.40.20">
    <property type="entry name" value="Ankyrin repeat-containing domain"/>
    <property type="match status" value="4"/>
</dbReference>
<evidence type="ECO:0000256" key="2">
    <source>
        <dbReference type="ARBA" id="ARBA00009347"/>
    </source>
</evidence>
<dbReference type="Pfam" id="PF02771">
    <property type="entry name" value="Acyl-CoA_dh_N"/>
    <property type="match status" value="1"/>
</dbReference>
<dbReference type="SUPFAM" id="SSF56645">
    <property type="entry name" value="Acyl-CoA dehydrogenase NM domain-like"/>
    <property type="match status" value="1"/>
</dbReference>
<dbReference type="SUPFAM" id="SSF47203">
    <property type="entry name" value="Acyl-CoA dehydrogenase C-terminal domain-like"/>
    <property type="match status" value="1"/>
</dbReference>
<gene>
    <name evidence="9" type="ORF">SLS63_011165</name>
</gene>
<evidence type="ECO:0000259" key="8">
    <source>
        <dbReference type="Pfam" id="PF02771"/>
    </source>
</evidence>
<dbReference type="Proteomes" id="UP001430848">
    <property type="component" value="Unassembled WGS sequence"/>
</dbReference>
<keyword evidence="4" id="KW-0274">FAD</keyword>
<name>A0ABR1NUW4_DIAER</name>
<dbReference type="Pfam" id="PF00441">
    <property type="entry name" value="Acyl-CoA_dh_1"/>
    <property type="match status" value="1"/>
</dbReference>
<evidence type="ECO:0000256" key="6">
    <source>
        <dbReference type="SAM" id="MobiDB-lite"/>
    </source>
</evidence>
<dbReference type="InterPro" id="IPR009100">
    <property type="entry name" value="AcylCoA_DH/oxidase_NM_dom_sf"/>
</dbReference>
<evidence type="ECO:0000259" key="7">
    <source>
        <dbReference type="Pfam" id="PF00441"/>
    </source>
</evidence>